<accession>A0A6A6ZNS4</accession>
<gene>
    <name evidence="2" type="ORF">CC86DRAFT_410106</name>
</gene>
<dbReference type="EMBL" id="MU006234">
    <property type="protein sequence ID" value="KAF2822508.1"/>
    <property type="molecule type" value="Genomic_DNA"/>
</dbReference>
<proteinExistence type="predicted"/>
<evidence type="ECO:0000313" key="3">
    <source>
        <dbReference type="Proteomes" id="UP000799424"/>
    </source>
</evidence>
<protein>
    <submittedName>
        <fullName evidence="2">Uncharacterized protein</fullName>
    </submittedName>
</protein>
<organism evidence="2 3">
    <name type="scientific">Ophiobolus disseminans</name>
    <dbReference type="NCBI Taxonomy" id="1469910"/>
    <lineage>
        <taxon>Eukaryota</taxon>
        <taxon>Fungi</taxon>
        <taxon>Dikarya</taxon>
        <taxon>Ascomycota</taxon>
        <taxon>Pezizomycotina</taxon>
        <taxon>Dothideomycetes</taxon>
        <taxon>Pleosporomycetidae</taxon>
        <taxon>Pleosporales</taxon>
        <taxon>Pleosporineae</taxon>
        <taxon>Phaeosphaeriaceae</taxon>
        <taxon>Ophiobolus</taxon>
    </lineage>
</organism>
<feature type="compositionally biased region" description="Basic and acidic residues" evidence="1">
    <location>
        <begin position="1"/>
        <end position="10"/>
    </location>
</feature>
<dbReference type="AlphaFoldDB" id="A0A6A6ZNS4"/>
<name>A0A6A6ZNS4_9PLEO</name>
<evidence type="ECO:0000256" key="1">
    <source>
        <dbReference type="SAM" id="MobiDB-lite"/>
    </source>
</evidence>
<sequence length="51" mass="5751">MHQERKEAKATPRTIAQPFPTQASAPIPHRQVINPQERTAADKASTRAFLR</sequence>
<keyword evidence="3" id="KW-1185">Reference proteome</keyword>
<feature type="region of interest" description="Disordered" evidence="1">
    <location>
        <begin position="1"/>
        <end position="30"/>
    </location>
</feature>
<dbReference type="Proteomes" id="UP000799424">
    <property type="component" value="Unassembled WGS sequence"/>
</dbReference>
<reference evidence="2" key="1">
    <citation type="journal article" date="2020" name="Stud. Mycol.">
        <title>101 Dothideomycetes genomes: a test case for predicting lifestyles and emergence of pathogens.</title>
        <authorList>
            <person name="Haridas S."/>
            <person name="Albert R."/>
            <person name="Binder M."/>
            <person name="Bloem J."/>
            <person name="Labutti K."/>
            <person name="Salamov A."/>
            <person name="Andreopoulos B."/>
            <person name="Baker S."/>
            <person name="Barry K."/>
            <person name="Bills G."/>
            <person name="Bluhm B."/>
            <person name="Cannon C."/>
            <person name="Castanera R."/>
            <person name="Culley D."/>
            <person name="Daum C."/>
            <person name="Ezra D."/>
            <person name="Gonzalez J."/>
            <person name="Henrissat B."/>
            <person name="Kuo A."/>
            <person name="Liang C."/>
            <person name="Lipzen A."/>
            <person name="Lutzoni F."/>
            <person name="Magnuson J."/>
            <person name="Mondo S."/>
            <person name="Nolan M."/>
            <person name="Ohm R."/>
            <person name="Pangilinan J."/>
            <person name="Park H.-J."/>
            <person name="Ramirez L."/>
            <person name="Alfaro M."/>
            <person name="Sun H."/>
            <person name="Tritt A."/>
            <person name="Yoshinaga Y."/>
            <person name="Zwiers L.-H."/>
            <person name="Turgeon B."/>
            <person name="Goodwin S."/>
            <person name="Spatafora J."/>
            <person name="Crous P."/>
            <person name="Grigoriev I."/>
        </authorList>
    </citation>
    <scope>NUCLEOTIDE SEQUENCE</scope>
    <source>
        <strain evidence="2">CBS 113818</strain>
    </source>
</reference>
<evidence type="ECO:0000313" key="2">
    <source>
        <dbReference type="EMBL" id="KAF2822508.1"/>
    </source>
</evidence>